<feature type="compositionally biased region" description="Low complexity" evidence="1">
    <location>
        <begin position="8"/>
        <end position="19"/>
    </location>
</feature>
<organism evidence="2 3">
    <name type="scientific">Durusdinium trenchii</name>
    <dbReference type="NCBI Taxonomy" id="1381693"/>
    <lineage>
        <taxon>Eukaryota</taxon>
        <taxon>Sar</taxon>
        <taxon>Alveolata</taxon>
        <taxon>Dinophyceae</taxon>
        <taxon>Suessiales</taxon>
        <taxon>Symbiodiniaceae</taxon>
        <taxon>Durusdinium</taxon>
    </lineage>
</organism>
<sequence length="302" mass="33057">MALLRSIKSPATTKTPPSTERAKAKAKSAPKPKASSAKSRKSKSESKGKAKPDSTDHVPGHRSLSFASPKSKGGISATLKLHALVTPQSKTHGVVSYLRTPSGSGSDQSSDEVDKDLFRSFAKGTYQKNASRNLYRLISRKGHTIPIDIKAVVVPVKIASRKVLQKPWPVLQLSDWVKACFEHYGGMLKMFPKGLGKGFDASLLGKWLAELLPTISPDSVPENCRDILKVLTWGMSSANKFFHSIYNGKLWLSAPEASEAVVNGWQMMESYGGCARLSAINGWNLWYLRPKAHMICHLMCHA</sequence>
<proteinExistence type="predicted"/>
<evidence type="ECO:0000256" key="1">
    <source>
        <dbReference type="SAM" id="MobiDB-lite"/>
    </source>
</evidence>
<reference evidence="2 3" key="1">
    <citation type="submission" date="2024-02" db="EMBL/GenBank/DDBJ databases">
        <authorList>
            <person name="Chen Y."/>
            <person name="Shah S."/>
            <person name="Dougan E. K."/>
            <person name="Thang M."/>
            <person name="Chan C."/>
        </authorList>
    </citation>
    <scope>NUCLEOTIDE SEQUENCE [LARGE SCALE GENOMIC DNA]</scope>
</reference>
<dbReference type="Proteomes" id="UP001642484">
    <property type="component" value="Unassembled WGS sequence"/>
</dbReference>
<comment type="caution">
    <text evidence="2">The sequence shown here is derived from an EMBL/GenBank/DDBJ whole genome shotgun (WGS) entry which is preliminary data.</text>
</comment>
<dbReference type="EMBL" id="CAXAMN010024040">
    <property type="protein sequence ID" value="CAK9083411.1"/>
    <property type="molecule type" value="Genomic_DNA"/>
</dbReference>
<keyword evidence="3" id="KW-1185">Reference proteome</keyword>
<accession>A0ABP0Q8V3</accession>
<gene>
    <name evidence="2" type="ORF">CCMP2556_LOCUS40666</name>
</gene>
<evidence type="ECO:0000313" key="3">
    <source>
        <dbReference type="Proteomes" id="UP001642484"/>
    </source>
</evidence>
<name>A0ABP0Q8V3_9DINO</name>
<feature type="compositionally biased region" description="Basic and acidic residues" evidence="1">
    <location>
        <begin position="42"/>
        <end position="59"/>
    </location>
</feature>
<evidence type="ECO:0000313" key="2">
    <source>
        <dbReference type="EMBL" id="CAK9083411.1"/>
    </source>
</evidence>
<feature type="region of interest" description="Disordered" evidence="1">
    <location>
        <begin position="1"/>
        <end position="72"/>
    </location>
</feature>
<protein>
    <submittedName>
        <fullName evidence="2">Uncharacterized protein</fullName>
    </submittedName>
</protein>